<sequence length="416" mass="45835">MAPHVKESPAKQEELTEEKMMAKINNENDPNNDEDVVVLQKAELAVKTPPEQGLERDDKRKRSAAADEIRFPSGLEVENDLNPPKRQKKELFTPFPGDEILKAAWVVVRNLEITKFESLHDAGLYSMRVLSEHGRTWDNEPDALLKGTAVAQHLLEMTEISIESSMSDTAAEPVSCTSSDAQAGGTGTDAAHSACFIDPALVPLGEEENIPALSQNSVATMESLPETIESFHETIESFPETIESFPEAIGNSAAAIRNPNAEAQEIESIFQSHLQPILQPLPPTTAPQIDLSRVFSVASGLVYLPDGVPNIQHYKAWVHFVYNIGGWLVPGLGTIADSVLGPDPVRKEVVDQMYLSGYRRCTKAALGRHGTQSLDDAAGVYSKPFHLQWMQQVFQVRCAEQQRDLWHHAPHSQALP</sequence>
<protein>
    <submittedName>
        <fullName evidence="2">Uncharacterized protein</fullName>
    </submittedName>
</protein>
<evidence type="ECO:0000256" key="1">
    <source>
        <dbReference type="SAM" id="MobiDB-lite"/>
    </source>
</evidence>
<evidence type="ECO:0000313" key="2">
    <source>
        <dbReference type="EMBL" id="KAF2403284.1"/>
    </source>
</evidence>
<dbReference type="EMBL" id="ML996690">
    <property type="protein sequence ID" value="KAF2403284.1"/>
    <property type="molecule type" value="Genomic_DNA"/>
</dbReference>
<proteinExistence type="predicted"/>
<evidence type="ECO:0000313" key="3">
    <source>
        <dbReference type="Proteomes" id="UP000799640"/>
    </source>
</evidence>
<feature type="compositionally biased region" description="Basic and acidic residues" evidence="1">
    <location>
        <begin position="1"/>
        <end position="21"/>
    </location>
</feature>
<reference evidence="2" key="1">
    <citation type="journal article" date="2020" name="Stud. Mycol.">
        <title>101 Dothideomycetes genomes: a test case for predicting lifestyles and emergence of pathogens.</title>
        <authorList>
            <person name="Haridas S."/>
            <person name="Albert R."/>
            <person name="Binder M."/>
            <person name="Bloem J."/>
            <person name="Labutti K."/>
            <person name="Salamov A."/>
            <person name="Andreopoulos B."/>
            <person name="Baker S."/>
            <person name="Barry K."/>
            <person name="Bills G."/>
            <person name="Bluhm B."/>
            <person name="Cannon C."/>
            <person name="Castanera R."/>
            <person name="Culley D."/>
            <person name="Daum C."/>
            <person name="Ezra D."/>
            <person name="Gonzalez J."/>
            <person name="Henrissat B."/>
            <person name="Kuo A."/>
            <person name="Liang C."/>
            <person name="Lipzen A."/>
            <person name="Lutzoni F."/>
            <person name="Magnuson J."/>
            <person name="Mondo S."/>
            <person name="Nolan M."/>
            <person name="Ohm R."/>
            <person name="Pangilinan J."/>
            <person name="Park H.-J."/>
            <person name="Ramirez L."/>
            <person name="Alfaro M."/>
            <person name="Sun H."/>
            <person name="Tritt A."/>
            <person name="Yoshinaga Y."/>
            <person name="Zwiers L.-H."/>
            <person name="Turgeon B."/>
            <person name="Goodwin S."/>
            <person name="Spatafora J."/>
            <person name="Crous P."/>
            <person name="Grigoriev I."/>
        </authorList>
    </citation>
    <scope>NUCLEOTIDE SEQUENCE</scope>
    <source>
        <strain evidence="2">CBS 262.69</strain>
    </source>
</reference>
<organism evidence="2 3">
    <name type="scientific">Trichodelitschia bisporula</name>
    <dbReference type="NCBI Taxonomy" id="703511"/>
    <lineage>
        <taxon>Eukaryota</taxon>
        <taxon>Fungi</taxon>
        <taxon>Dikarya</taxon>
        <taxon>Ascomycota</taxon>
        <taxon>Pezizomycotina</taxon>
        <taxon>Dothideomycetes</taxon>
        <taxon>Dothideomycetes incertae sedis</taxon>
        <taxon>Phaeotrichales</taxon>
        <taxon>Phaeotrichaceae</taxon>
        <taxon>Trichodelitschia</taxon>
    </lineage>
</organism>
<accession>A0A6G1I520</accession>
<gene>
    <name evidence="2" type="ORF">EJ06DRAFT_520181</name>
</gene>
<dbReference type="AlphaFoldDB" id="A0A6G1I520"/>
<name>A0A6G1I520_9PEZI</name>
<feature type="region of interest" description="Disordered" evidence="1">
    <location>
        <begin position="1"/>
        <end position="82"/>
    </location>
</feature>
<feature type="compositionally biased region" description="Basic and acidic residues" evidence="1">
    <location>
        <begin position="53"/>
        <end position="70"/>
    </location>
</feature>
<keyword evidence="3" id="KW-1185">Reference proteome</keyword>
<dbReference type="Proteomes" id="UP000799640">
    <property type="component" value="Unassembled WGS sequence"/>
</dbReference>